<protein>
    <submittedName>
        <fullName evidence="10">Fucolectin-6-like</fullName>
    </submittedName>
</protein>
<evidence type="ECO:0000256" key="4">
    <source>
        <dbReference type="ARBA" id="ARBA00022723"/>
    </source>
</evidence>
<dbReference type="InterPro" id="IPR006585">
    <property type="entry name" value="FTP1"/>
</dbReference>
<evidence type="ECO:0000256" key="5">
    <source>
        <dbReference type="ARBA" id="ARBA00022734"/>
    </source>
</evidence>
<sequence length="144" mass="16721">MVVTSSGLYNAAQYKPAMQSSLYKNYYAYKANDGNTDSNAYHGSCQHTDLGYVPWWMVDLLGQFVIEMVRLTNRQDMSPQRLRNFDIDIFQQDPRRIPKFPNIKGQVCYNQTDPLDGGTFNFTCNGSIVGRYVRLVMRYVETYR</sequence>
<evidence type="ECO:0000256" key="7">
    <source>
        <dbReference type="ARBA" id="ARBA00023157"/>
    </source>
</evidence>
<evidence type="ECO:0000256" key="3">
    <source>
        <dbReference type="ARBA" id="ARBA00011233"/>
    </source>
</evidence>
<dbReference type="OMA" id="TIDAPIM"/>
<dbReference type="SMART" id="SM00607">
    <property type="entry name" value="FTP"/>
    <property type="match status" value="1"/>
</dbReference>
<organism evidence="9 10">
    <name type="scientific">Biomphalaria glabrata</name>
    <name type="common">Bloodfluke planorb</name>
    <name type="synonym">Freshwater snail</name>
    <dbReference type="NCBI Taxonomy" id="6526"/>
    <lineage>
        <taxon>Eukaryota</taxon>
        <taxon>Metazoa</taxon>
        <taxon>Spiralia</taxon>
        <taxon>Lophotrochozoa</taxon>
        <taxon>Mollusca</taxon>
        <taxon>Gastropoda</taxon>
        <taxon>Heterobranchia</taxon>
        <taxon>Euthyneura</taxon>
        <taxon>Panpulmonata</taxon>
        <taxon>Hygrophila</taxon>
        <taxon>Lymnaeoidea</taxon>
        <taxon>Planorbidae</taxon>
        <taxon>Biomphalaria</taxon>
    </lineage>
</organism>
<keyword evidence="9" id="KW-1185">Reference proteome</keyword>
<keyword evidence="4" id="KW-0479">Metal-binding</keyword>
<dbReference type="Gene3D" id="2.60.120.260">
    <property type="entry name" value="Galactose-binding domain-like"/>
    <property type="match status" value="1"/>
</dbReference>
<dbReference type="PANTHER" id="PTHR45713:SF15">
    <property type="entry name" value="F5_8 TYPE C DOMAIN-CONTAINING PROTEIN"/>
    <property type="match status" value="1"/>
</dbReference>
<dbReference type="AlphaFoldDB" id="A0A9W2ZHV5"/>
<name>A0A9W2ZHV5_BIOGL</name>
<dbReference type="Proteomes" id="UP001165740">
    <property type="component" value="Chromosome 2"/>
</dbReference>
<dbReference type="RefSeq" id="XP_055874566.1">
    <property type="nucleotide sequence ID" value="XM_056018591.1"/>
</dbReference>
<dbReference type="GO" id="GO:0001868">
    <property type="term" value="P:regulation of complement activation, lectin pathway"/>
    <property type="evidence" value="ECO:0007669"/>
    <property type="project" value="UniProtKB-ARBA"/>
</dbReference>
<comment type="subunit">
    <text evidence="3">Homotrimer.</text>
</comment>
<comment type="function">
    <text evidence="1">Acts as a defensive agent. Recognizes blood group fucosylated oligosaccharides including A, B, H and Lewis B-type antigens. Does not recognize Lewis A antigen and has low affinity for monovalent haptens.</text>
</comment>
<keyword evidence="7" id="KW-1015">Disulfide bond</keyword>
<feature type="domain" description="Fucolectin tachylectin-4 pentraxin-1" evidence="8">
    <location>
        <begin position="8"/>
        <end position="144"/>
    </location>
</feature>
<dbReference type="SUPFAM" id="SSF49785">
    <property type="entry name" value="Galactose-binding domain-like"/>
    <property type="match status" value="1"/>
</dbReference>
<dbReference type="Pfam" id="PF22633">
    <property type="entry name" value="F5_F8_type_C_2"/>
    <property type="match status" value="1"/>
</dbReference>
<proteinExistence type="inferred from homology"/>
<dbReference type="GeneID" id="129924380"/>
<gene>
    <name evidence="10" type="primary">LOC129924380</name>
</gene>
<dbReference type="PANTHER" id="PTHR45713">
    <property type="entry name" value="FTP DOMAIN-CONTAINING PROTEIN"/>
    <property type="match status" value="1"/>
</dbReference>
<dbReference type="GO" id="GO:0042806">
    <property type="term" value="F:fucose binding"/>
    <property type="evidence" value="ECO:0007669"/>
    <property type="project" value="UniProtKB-ARBA"/>
</dbReference>
<dbReference type="OrthoDB" id="6158912at2759"/>
<dbReference type="InterPro" id="IPR051941">
    <property type="entry name" value="BG_Antigen-Binding_Lectin"/>
</dbReference>
<evidence type="ECO:0000256" key="6">
    <source>
        <dbReference type="ARBA" id="ARBA00022837"/>
    </source>
</evidence>
<evidence type="ECO:0000256" key="1">
    <source>
        <dbReference type="ARBA" id="ARBA00002219"/>
    </source>
</evidence>
<accession>A0A9W2ZHV5</accession>
<keyword evidence="6" id="KW-0106">Calcium</keyword>
<evidence type="ECO:0000256" key="2">
    <source>
        <dbReference type="ARBA" id="ARBA00010147"/>
    </source>
</evidence>
<dbReference type="GO" id="GO:0010185">
    <property type="term" value="P:regulation of cellular defense response"/>
    <property type="evidence" value="ECO:0007669"/>
    <property type="project" value="UniProtKB-ARBA"/>
</dbReference>
<evidence type="ECO:0000313" key="9">
    <source>
        <dbReference type="Proteomes" id="UP001165740"/>
    </source>
</evidence>
<reference evidence="10" key="1">
    <citation type="submission" date="2025-08" db="UniProtKB">
        <authorList>
            <consortium name="RefSeq"/>
        </authorList>
    </citation>
    <scope>IDENTIFICATION</scope>
</reference>
<keyword evidence="5" id="KW-0430">Lectin</keyword>
<dbReference type="InterPro" id="IPR008979">
    <property type="entry name" value="Galactose-bd-like_sf"/>
</dbReference>
<evidence type="ECO:0000313" key="10">
    <source>
        <dbReference type="RefSeq" id="XP_055874566.1"/>
    </source>
</evidence>
<comment type="similarity">
    <text evidence="2">Belongs to the fucolectin family.</text>
</comment>
<evidence type="ECO:0000259" key="8">
    <source>
        <dbReference type="SMART" id="SM00607"/>
    </source>
</evidence>
<dbReference type="GO" id="GO:0046872">
    <property type="term" value="F:metal ion binding"/>
    <property type="evidence" value="ECO:0007669"/>
    <property type="project" value="UniProtKB-KW"/>
</dbReference>